<organism evidence="2">
    <name type="scientific">uncultured Caudovirales phage</name>
    <dbReference type="NCBI Taxonomy" id="2100421"/>
    <lineage>
        <taxon>Viruses</taxon>
        <taxon>Duplodnaviria</taxon>
        <taxon>Heunggongvirae</taxon>
        <taxon>Uroviricota</taxon>
        <taxon>Caudoviricetes</taxon>
        <taxon>Peduoviridae</taxon>
        <taxon>Maltschvirus</taxon>
        <taxon>Maltschvirus maltsch</taxon>
    </lineage>
</organism>
<protein>
    <submittedName>
        <fullName evidence="2">Tip attachment protein J</fullName>
    </submittedName>
</protein>
<evidence type="ECO:0000313" key="2">
    <source>
        <dbReference type="EMBL" id="CAB5223022.1"/>
    </source>
</evidence>
<gene>
    <name evidence="2" type="ORF">UFOVP367_57</name>
</gene>
<sequence length="1122" mass="121404">MIGFIINFILFFTLCSNAYAGGAIVAALVSEAFAATVMGQVIAFAINMVASSILSKVFAPSAPGQDNLNAQQPNPGNRQQLSPAGDNKLPVAYGSAYVGGIITDMSITEDNQDIYWVMSLCEVTNTESGGTPDAITFGNVYWGGKRVVFGSGSAVTGLLDESTNETQDVTGYMDIWLYRNGSSQPTNTSTSAIDVMNSAGLIYTWDANKLMSNTAFAIVHIKYNQDRNLTGLNQTRFQLTNSRSAPGDCFLDYLTSERYGAAIPIANIDTTSLTNLNTYSAQSFTYTSYTGSTTTQPRFTFNGTLDTNLKIMQNIQAMADCCDCLVKYNEILGVWGVIVQQPTYTVAMDINDTNMIGGITVSPIDLNNSFNIIEVKFPDGTAKDSFNSATFDLATIDPSLLFANEPVNKQSVNLYLVNNNVQAQYLANRMLEAAREDLQIQVEINFIGLELEAGDIVTVTNANYGWVAKEFRINKVIQKYGDNGTITATLNLMEFNAQVYDDKNITQFTPSPNTGIGSPTAFGTVPAPVVTAQYPNIAIPTIIVTPTSSSAGITQYAEIWYSAYQYPTTSQLIFAGTTAIASNGNPYGLNEVLPSVQISNLPAGNWYFFSRMVNSISSSNYSLASTLLEWRPTTWQYTERYLSIAYADDIDGTGFDLNPRNKTYYGIFNTSSITPSTNPADYAGSWTLADPAFGTNIYLIYCNRQNYKFSFDTDFATYASGSGAFVPTTTANFDPKIWSALPDGTNIIDLRPSTGQFIGVGTTTTGTGQIKIINTNDGQIVASLDQFLDFGGPTIKTGAATTLTIDIFGRVVGFTTPDDFYMTIDNFVATASQTAFSVTRAANYINGQCWVFQNGCLLQQDEYTDTNTTVTLDTGADLGDQIAIISFRAVSSGNYYDSTGLVVDSIAGSVVTYNSTSLPHQLINVGDKMTFSNTGTPTQYTVSSVNYATYEITFTASVTASNGDSIYVYRSAGSSYPVFSRFSATLTSASDYTPTEWAFLSGYELPFMNGTVVPDQDYDIISNTYSNLPSTATGDLEVIQFSANNTTTPTGTPTNAITFTTIGQDTYTFAYTSNAFNLYQNGVLLVDPDDYTTGTGTYTLDTVPADNITVLQQQTYARVGAA</sequence>
<accession>A0A6J7X213</accession>
<evidence type="ECO:0000256" key="1">
    <source>
        <dbReference type="SAM" id="MobiDB-lite"/>
    </source>
</evidence>
<name>A0A6J7X213_9CAUD</name>
<reference evidence="2" key="1">
    <citation type="submission" date="2020-05" db="EMBL/GenBank/DDBJ databases">
        <authorList>
            <person name="Chiriac C."/>
            <person name="Salcher M."/>
            <person name="Ghai R."/>
            <person name="Kavagutti S V."/>
        </authorList>
    </citation>
    <scope>NUCLEOTIDE SEQUENCE</scope>
</reference>
<feature type="compositionally biased region" description="Polar residues" evidence="1">
    <location>
        <begin position="65"/>
        <end position="82"/>
    </location>
</feature>
<proteinExistence type="predicted"/>
<feature type="region of interest" description="Disordered" evidence="1">
    <location>
        <begin position="65"/>
        <end position="86"/>
    </location>
</feature>
<dbReference type="EMBL" id="LR798310">
    <property type="protein sequence ID" value="CAB5223022.1"/>
    <property type="molecule type" value="Genomic_DNA"/>
</dbReference>